<gene>
    <name evidence="2" type="ORF">EJ06DRAFT_481662</name>
</gene>
<keyword evidence="1" id="KW-0472">Membrane</keyword>
<reference evidence="2" key="1">
    <citation type="journal article" date="2020" name="Stud. Mycol.">
        <title>101 Dothideomycetes genomes: a test case for predicting lifestyles and emergence of pathogens.</title>
        <authorList>
            <person name="Haridas S."/>
            <person name="Albert R."/>
            <person name="Binder M."/>
            <person name="Bloem J."/>
            <person name="Labutti K."/>
            <person name="Salamov A."/>
            <person name="Andreopoulos B."/>
            <person name="Baker S."/>
            <person name="Barry K."/>
            <person name="Bills G."/>
            <person name="Bluhm B."/>
            <person name="Cannon C."/>
            <person name="Castanera R."/>
            <person name="Culley D."/>
            <person name="Daum C."/>
            <person name="Ezra D."/>
            <person name="Gonzalez J."/>
            <person name="Henrissat B."/>
            <person name="Kuo A."/>
            <person name="Liang C."/>
            <person name="Lipzen A."/>
            <person name="Lutzoni F."/>
            <person name="Magnuson J."/>
            <person name="Mondo S."/>
            <person name="Nolan M."/>
            <person name="Ohm R."/>
            <person name="Pangilinan J."/>
            <person name="Park H.-J."/>
            <person name="Ramirez L."/>
            <person name="Alfaro M."/>
            <person name="Sun H."/>
            <person name="Tritt A."/>
            <person name="Yoshinaga Y."/>
            <person name="Zwiers L.-H."/>
            <person name="Turgeon B."/>
            <person name="Goodwin S."/>
            <person name="Spatafora J."/>
            <person name="Crous P."/>
            <person name="Grigoriev I."/>
        </authorList>
    </citation>
    <scope>NUCLEOTIDE SEQUENCE</scope>
    <source>
        <strain evidence="2">CBS 262.69</strain>
    </source>
</reference>
<evidence type="ECO:0000313" key="3">
    <source>
        <dbReference type="Proteomes" id="UP000799640"/>
    </source>
</evidence>
<dbReference type="Gene3D" id="1.20.140.150">
    <property type="match status" value="1"/>
</dbReference>
<feature type="transmembrane region" description="Helical" evidence="1">
    <location>
        <begin position="12"/>
        <end position="32"/>
    </location>
</feature>
<name>A0A6G1HNX8_9PEZI</name>
<evidence type="ECO:0000256" key="1">
    <source>
        <dbReference type="SAM" id="Phobius"/>
    </source>
</evidence>
<keyword evidence="3" id="KW-1185">Reference proteome</keyword>
<dbReference type="EMBL" id="ML996703">
    <property type="protein sequence ID" value="KAF2397614.1"/>
    <property type="molecule type" value="Genomic_DNA"/>
</dbReference>
<organism evidence="2 3">
    <name type="scientific">Trichodelitschia bisporula</name>
    <dbReference type="NCBI Taxonomy" id="703511"/>
    <lineage>
        <taxon>Eukaryota</taxon>
        <taxon>Fungi</taxon>
        <taxon>Dikarya</taxon>
        <taxon>Ascomycota</taxon>
        <taxon>Pezizomycotina</taxon>
        <taxon>Dothideomycetes</taxon>
        <taxon>Dothideomycetes incertae sedis</taxon>
        <taxon>Phaeotrichales</taxon>
        <taxon>Phaeotrichaceae</taxon>
        <taxon>Trichodelitschia</taxon>
    </lineage>
</organism>
<keyword evidence="1" id="KW-1133">Transmembrane helix</keyword>
<feature type="transmembrane region" description="Helical" evidence="1">
    <location>
        <begin position="158"/>
        <end position="178"/>
    </location>
</feature>
<protein>
    <submittedName>
        <fullName evidence="2">Uncharacterized protein</fullName>
    </submittedName>
</protein>
<feature type="transmembrane region" description="Helical" evidence="1">
    <location>
        <begin position="115"/>
        <end position="138"/>
    </location>
</feature>
<accession>A0A6G1HNX8</accession>
<evidence type="ECO:0000313" key="2">
    <source>
        <dbReference type="EMBL" id="KAF2397614.1"/>
    </source>
</evidence>
<sequence>MTRRIVYGMGLWATLAATALTLAAIILPRWLYWDNGDSDSPRLEYGLHKSCSTVRSGCTPFPRASECRTDPRFCSMWRTVGFFMSFTVMLELVALIAFVVVILGPKQRRDFGWKITCPLLGLAVATQVSCMAILIHLFNNHPRFIPGWHFDTSFTLCILSWIIELVAGAGIATAAYLLPEEGGYELIPGEYNYF</sequence>
<feature type="transmembrane region" description="Helical" evidence="1">
    <location>
        <begin position="80"/>
        <end position="103"/>
    </location>
</feature>
<keyword evidence="1" id="KW-0812">Transmembrane</keyword>
<dbReference type="AlphaFoldDB" id="A0A6G1HNX8"/>
<dbReference type="OrthoDB" id="61370at2759"/>
<dbReference type="Proteomes" id="UP000799640">
    <property type="component" value="Unassembled WGS sequence"/>
</dbReference>
<proteinExistence type="predicted"/>